<dbReference type="AlphaFoldDB" id="A0A6A6K2J3"/>
<reference evidence="1 2" key="1">
    <citation type="journal article" date="2020" name="Mol. Plant">
        <title>The Chromosome-Based Rubber Tree Genome Provides New Insights into Spurge Genome Evolution and Rubber Biosynthesis.</title>
        <authorList>
            <person name="Liu J."/>
            <person name="Shi C."/>
            <person name="Shi C.C."/>
            <person name="Li W."/>
            <person name="Zhang Q.J."/>
            <person name="Zhang Y."/>
            <person name="Li K."/>
            <person name="Lu H.F."/>
            <person name="Shi C."/>
            <person name="Zhu S.T."/>
            <person name="Xiao Z.Y."/>
            <person name="Nan H."/>
            <person name="Yue Y."/>
            <person name="Zhu X.G."/>
            <person name="Wu Y."/>
            <person name="Hong X.N."/>
            <person name="Fan G.Y."/>
            <person name="Tong Y."/>
            <person name="Zhang D."/>
            <person name="Mao C.L."/>
            <person name="Liu Y.L."/>
            <person name="Hao S.J."/>
            <person name="Liu W.Q."/>
            <person name="Lv M.Q."/>
            <person name="Zhang H.B."/>
            <person name="Liu Y."/>
            <person name="Hu-Tang G.R."/>
            <person name="Wang J.P."/>
            <person name="Wang J.H."/>
            <person name="Sun Y.H."/>
            <person name="Ni S.B."/>
            <person name="Chen W.B."/>
            <person name="Zhang X.C."/>
            <person name="Jiao Y.N."/>
            <person name="Eichler E.E."/>
            <person name="Li G.H."/>
            <person name="Liu X."/>
            <person name="Gao L.Z."/>
        </authorList>
    </citation>
    <scope>NUCLEOTIDE SEQUENCE [LARGE SCALE GENOMIC DNA]</scope>
    <source>
        <strain evidence="2">cv. GT1</strain>
        <tissue evidence="1">Leaf</tissue>
    </source>
</reference>
<protein>
    <submittedName>
        <fullName evidence="1">Uncharacterized protein</fullName>
    </submittedName>
</protein>
<evidence type="ECO:0000313" key="2">
    <source>
        <dbReference type="Proteomes" id="UP000467840"/>
    </source>
</evidence>
<keyword evidence="2" id="KW-1185">Reference proteome</keyword>
<sequence>MVTGSFPFIGLSQEILTALPAGSTFPYSFDAQPFSSVDVAAYNGTAQLKLIDTFTITNDNSTSAQFALGNASVAFVERGRAANTFSLAGKLYDMSLMQQFLNEDQIELTSVLTGPMGAMSFTLKRADLTACTPEVGGPESVTLTIEGQATGGLRARSCICCHRRFAELGNHDRLNCVKSSLVAVVEEQGGFAVLHHLIHIGRRIDEHARLAAIQGVEHLGKPNHPRFVVVALNDKQFDRLVLDKRHADKHGGPYESWCAPASGNGCQRPGRGLTPVSPRRVSRNVPGHRAVIASFIGPAQHSKVKIRYGVQVKKFLICFARRLFGWGCRGNLRTHTLNHRAHNLKLALCINVRLDPLQLDIAGRIGQSPGTFNSVPIRYDMANTRPWPRPFLDSLALRIVTLRTFMPYFAAISCCVIP</sequence>
<name>A0A6A6K2J3_HEVBR</name>
<organism evidence="1 2">
    <name type="scientific">Hevea brasiliensis</name>
    <name type="common">Para rubber tree</name>
    <name type="synonym">Siphonia brasiliensis</name>
    <dbReference type="NCBI Taxonomy" id="3981"/>
    <lineage>
        <taxon>Eukaryota</taxon>
        <taxon>Viridiplantae</taxon>
        <taxon>Streptophyta</taxon>
        <taxon>Embryophyta</taxon>
        <taxon>Tracheophyta</taxon>
        <taxon>Spermatophyta</taxon>
        <taxon>Magnoliopsida</taxon>
        <taxon>eudicotyledons</taxon>
        <taxon>Gunneridae</taxon>
        <taxon>Pentapetalae</taxon>
        <taxon>rosids</taxon>
        <taxon>fabids</taxon>
        <taxon>Malpighiales</taxon>
        <taxon>Euphorbiaceae</taxon>
        <taxon>Crotonoideae</taxon>
        <taxon>Micrandreae</taxon>
        <taxon>Hevea</taxon>
    </lineage>
</organism>
<dbReference type="EMBL" id="JAAGAX010000379">
    <property type="protein sequence ID" value="KAF2282286.1"/>
    <property type="molecule type" value="Genomic_DNA"/>
</dbReference>
<evidence type="ECO:0000313" key="1">
    <source>
        <dbReference type="EMBL" id="KAF2282286.1"/>
    </source>
</evidence>
<dbReference type="Pfam" id="PF18906">
    <property type="entry name" value="Phage_tube_2"/>
    <property type="match status" value="1"/>
</dbReference>
<proteinExistence type="predicted"/>
<accession>A0A6A6K2J3</accession>
<dbReference type="Proteomes" id="UP000467840">
    <property type="component" value="Unassembled WGS sequence"/>
</dbReference>
<dbReference type="InterPro" id="IPR044000">
    <property type="entry name" value="Phage_tube_2"/>
</dbReference>
<comment type="caution">
    <text evidence="1">The sequence shown here is derived from an EMBL/GenBank/DDBJ whole genome shotgun (WGS) entry which is preliminary data.</text>
</comment>
<gene>
    <name evidence="1" type="ORF">GH714_044130</name>
</gene>